<organism evidence="3 4">
    <name type="scientific">Tetranychus urticae</name>
    <name type="common">Two-spotted spider mite</name>
    <dbReference type="NCBI Taxonomy" id="32264"/>
    <lineage>
        <taxon>Eukaryota</taxon>
        <taxon>Metazoa</taxon>
        <taxon>Ecdysozoa</taxon>
        <taxon>Arthropoda</taxon>
        <taxon>Chelicerata</taxon>
        <taxon>Arachnida</taxon>
        <taxon>Acari</taxon>
        <taxon>Acariformes</taxon>
        <taxon>Trombidiformes</taxon>
        <taxon>Prostigmata</taxon>
        <taxon>Eleutherengona</taxon>
        <taxon>Raphignathae</taxon>
        <taxon>Tetranychoidea</taxon>
        <taxon>Tetranychidae</taxon>
        <taxon>Tetranychus</taxon>
    </lineage>
</organism>
<evidence type="ECO:0000313" key="4">
    <source>
        <dbReference type="Proteomes" id="UP000015104"/>
    </source>
</evidence>
<dbReference type="AlphaFoldDB" id="T1KW07"/>
<dbReference type="InterPro" id="IPR051095">
    <property type="entry name" value="Dros_DevTransReg"/>
</dbReference>
<dbReference type="Proteomes" id="UP000015104">
    <property type="component" value="Unassembled WGS sequence"/>
</dbReference>
<reference evidence="4" key="1">
    <citation type="submission" date="2011-08" db="EMBL/GenBank/DDBJ databases">
        <authorList>
            <person name="Rombauts S."/>
        </authorList>
    </citation>
    <scope>NUCLEOTIDE SEQUENCE</scope>
    <source>
        <strain evidence="4">London</strain>
    </source>
</reference>
<evidence type="ECO:0000313" key="3">
    <source>
        <dbReference type="EnsemblMetazoa" id="tetur244g00020.1"/>
    </source>
</evidence>
<proteinExistence type="predicted"/>
<evidence type="ECO:0000256" key="1">
    <source>
        <dbReference type="ARBA" id="ARBA00023242"/>
    </source>
</evidence>
<dbReference type="PANTHER" id="PTHR23110:SF109">
    <property type="entry name" value="FI07618P-RELATED"/>
    <property type="match status" value="1"/>
</dbReference>
<protein>
    <recommendedName>
        <fullName evidence="5">BTB domain-containing protein</fullName>
    </recommendedName>
</protein>
<reference evidence="3" key="2">
    <citation type="submission" date="2015-06" db="UniProtKB">
        <authorList>
            <consortium name="EnsemblMetazoa"/>
        </authorList>
    </citation>
    <scope>IDENTIFICATION</scope>
</reference>
<dbReference type="EMBL" id="CAEY01000625">
    <property type="status" value="NOT_ANNOTATED_CDS"/>
    <property type="molecule type" value="Genomic_DNA"/>
</dbReference>
<dbReference type="GO" id="GO:0006357">
    <property type="term" value="P:regulation of transcription by RNA polymerase II"/>
    <property type="evidence" value="ECO:0007669"/>
    <property type="project" value="TreeGrafter"/>
</dbReference>
<dbReference type="PANTHER" id="PTHR23110">
    <property type="entry name" value="BTB DOMAIN TRANSCRIPTION FACTOR"/>
    <property type="match status" value="1"/>
</dbReference>
<name>T1KW07_TETUR</name>
<keyword evidence="1" id="KW-0539">Nucleus</keyword>
<evidence type="ECO:0000256" key="2">
    <source>
        <dbReference type="SAM" id="MobiDB-lite"/>
    </source>
</evidence>
<evidence type="ECO:0008006" key="5">
    <source>
        <dbReference type="Google" id="ProtNLM"/>
    </source>
</evidence>
<dbReference type="GO" id="GO:0005634">
    <property type="term" value="C:nucleus"/>
    <property type="evidence" value="ECO:0007669"/>
    <property type="project" value="TreeGrafter"/>
</dbReference>
<dbReference type="EnsemblMetazoa" id="tetur244g00020.1">
    <property type="protein sequence ID" value="tetur244g00020.1"/>
    <property type="gene ID" value="tetur244g00020"/>
</dbReference>
<feature type="region of interest" description="Disordered" evidence="2">
    <location>
        <begin position="304"/>
        <end position="346"/>
    </location>
</feature>
<keyword evidence="4" id="KW-1185">Reference proteome</keyword>
<sequence>MFVLNHSKTIAKYDSASSEVLTKAIETSLEKNKLEKDSGRSSWIKVALRAASCNHEEAMVDVTLSCVHGSIRAHNIVLSAFVIMKDIEFADLRAIVELIHRGKASAFQSAESLEVKERFRLLWSLSFDDAFMDMSNLKDVIASAKQASDPYANWESFDDEFNSSLDASALSSLGNSFSSSGAGLFTSPQINQLSDSFGNSSAGSRAAVNNQINFANVASANSSVASPSVRVFGSPANNSISANQLPASVTSSPAISSITNSATPVSIIGGEIGLSNKPSANPFNGSSEAKYLSFSVVQPPETFAPPLPLPQRKLQSRTSSLKGFNSPGNEVYINNRQPQQQQQHPNYQKFNLSILNQI</sequence>
<dbReference type="HOGENOM" id="CLU_2052597_0_0_1"/>
<accession>T1KW07</accession>
<feature type="compositionally biased region" description="Polar residues" evidence="2">
    <location>
        <begin position="316"/>
        <end position="336"/>
    </location>
</feature>